<dbReference type="SMART" id="SM00308">
    <property type="entry name" value="LH2"/>
    <property type="match status" value="1"/>
</dbReference>
<dbReference type="PRINTS" id="PR01433">
    <property type="entry name" value="POLYCYSTIN2"/>
</dbReference>
<dbReference type="InterPro" id="IPR001024">
    <property type="entry name" value="PLAT/LH2_dom"/>
</dbReference>
<keyword evidence="6 10" id="KW-0472">Membrane</keyword>
<dbReference type="PROSITE" id="PS50095">
    <property type="entry name" value="PLAT"/>
    <property type="match status" value="1"/>
</dbReference>
<dbReference type="SUPFAM" id="SSF49723">
    <property type="entry name" value="Lipase/lipooxygenase domain (PLAT/LH2 domain)"/>
    <property type="match status" value="1"/>
</dbReference>
<feature type="transmembrane region" description="Helical" evidence="10">
    <location>
        <begin position="965"/>
        <end position="986"/>
    </location>
</feature>
<keyword evidence="7" id="KW-0325">Glycoprotein</keyword>
<comment type="caution">
    <text evidence="12">The sequence shown here is derived from an EMBL/GenBank/DDBJ whole genome shotgun (WGS) entry which is preliminary data.</text>
</comment>
<dbReference type="Pfam" id="PF01477">
    <property type="entry name" value="PLAT"/>
    <property type="match status" value="1"/>
</dbReference>
<keyword evidence="5 10" id="KW-1133">Transmembrane helix</keyword>
<feature type="transmembrane region" description="Helical" evidence="10">
    <location>
        <begin position="1151"/>
        <end position="1181"/>
    </location>
</feature>
<dbReference type="InterPro" id="IPR046791">
    <property type="entry name" value="Polycystin_dom"/>
</dbReference>
<dbReference type="InterPro" id="IPR036392">
    <property type="entry name" value="PLAT/LH2_dom_sf"/>
</dbReference>
<evidence type="ECO:0000256" key="7">
    <source>
        <dbReference type="ARBA" id="ARBA00023180"/>
    </source>
</evidence>
<dbReference type="Pfam" id="PF20519">
    <property type="entry name" value="Polycystin_dom"/>
    <property type="match status" value="1"/>
</dbReference>
<comment type="caution">
    <text evidence="9">Lacks conserved residue(s) required for the propagation of feature annotation.</text>
</comment>
<evidence type="ECO:0000313" key="12">
    <source>
        <dbReference type="EMBL" id="KAL3879057.1"/>
    </source>
</evidence>
<dbReference type="EMBL" id="JBJQND010000004">
    <property type="protein sequence ID" value="KAL3879057.1"/>
    <property type="molecule type" value="Genomic_DNA"/>
</dbReference>
<evidence type="ECO:0000256" key="9">
    <source>
        <dbReference type="PROSITE-ProRule" id="PRU00152"/>
    </source>
</evidence>
<feature type="transmembrane region" description="Helical" evidence="10">
    <location>
        <begin position="581"/>
        <end position="604"/>
    </location>
</feature>
<keyword evidence="4" id="KW-0732">Signal</keyword>
<feature type="transmembrane region" description="Helical" evidence="10">
    <location>
        <begin position="1094"/>
        <end position="1117"/>
    </location>
</feature>
<organism evidence="12 13">
    <name type="scientific">Sinanodonta woodiana</name>
    <name type="common">Chinese pond mussel</name>
    <name type="synonym">Anodonta woodiana</name>
    <dbReference type="NCBI Taxonomy" id="1069815"/>
    <lineage>
        <taxon>Eukaryota</taxon>
        <taxon>Metazoa</taxon>
        <taxon>Spiralia</taxon>
        <taxon>Lophotrochozoa</taxon>
        <taxon>Mollusca</taxon>
        <taxon>Bivalvia</taxon>
        <taxon>Autobranchia</taxon>
        <taxon>Heteroconchia</taxon>
        <taxon>Palaeoheterodonta</taxon>
        <taxon>Unionida</taxon>
        <taxon>Unionoidea</taxon>
        <taxon>Unionidae</taxon>
        <taxon>Unioninae</taxon>
        <taxon>Sinanodonta</taxon>
    </lineage>
</organism>
<evidence type="ECO:0000256" key="6">
    <source>
        <dbReference type="ARBA" id="ARBA00023136"/>
    </source>
</evidence>
<dbReference type="PANTHER" id="PTHR10877:SF150">
    <property type="entry name" value="REJ DOMAIN-CONTAINING PROTEIN"/>
    <property type="match status" value="1"/>
</dbReference>
<sequence length="1217" mass="140848">MVLFNFSLEENTTYILRVSPDNENVKLKLLIHRGRYPTLEEVVSDGVGFPQDPSLLASDGNFQQDKYTLLLNYTYSMNERYNISRSRRSLDNVSDCADSLDNNCTDQFSLDYLNTFYAGITLDLDMVNITKVFNISLKDTCTDGNCDVTASVSVDIEIMLAKTSCILWHEKELKWKSDTCKVLPYTTADMVHCACKQLPPQKLNLFAGSMTAKHFMFFVDPNEIDIKDIYLFLTVVENPVVVTSVVLVWITYFSLLHWARRTDRLNKEKIGVVTCKDNRPSDQYMYVVCVVTGWWMRAGTTANVYMYMSGSAGTSPVYCLSRTRRKCFQSGAEDWILLKTKRSLDELKSITVWHDNTGTSPEWYLTQIVIKDVQTQKHWTFSYSDWLAVDRGVLVMTTTTLQPVSLEEMKKQTKQNFFITSSLEMRNNHLWISIFFKTTRDSFSHVQRLTCALSLLLSSMLTNIMFFGIPTDQPEHQLNVTKGITVSWSSILIGIESSLIIFPINTLILQFFTNLKPKPKAPDKMPQYLLDSGFFKTEEHKENHDETISAQTIFEWEEISVSTSKHEDYQQNKPTGSLPWWFVYIGWSLAITTSLISSFFVMLYGLKFGYEKSLNWLLSFFTSFSNSTFIIQPVKVLIIAAMLTLILKRTVQFEDFGPGLQLEKDEEYIEETLVGKKKKRYKKQKPLSHKMFAAIRKRIWLEWLLNTTLQDMVLYSIFLAVVLIVVHGHRNITVSFQCTKTVENALINQGRDNARELSEVSDVKSVLQYLDKKLLPRLSDLNQQNSLNSLASFYLVGRARLRQIRVNKGPCDNRIQSYFHSVSFPSCVTDYAMGNEDTRHYNGSWLHPVKDGYLGNSDRWTYQSSLKLKTLPFSGMHATYSGGGFVAELPPHFFDQEAMLQAIKESDWIDDGTKGLFVEFTLYNPSVNMFSVVILLFEFTNVGRVFPFHNIFTTKLYHYTNGFEVFVAVCEVAFLIFTIGLTIVEIKRLRKLGRKKYLNDIWNVVQIVQITLSYSIAGVFFQRMVIIKFIMKEFTTSGGKTFINFYTAIIWDIILGYMSAFLVLIMIINILKLLRFSKRFFMLIDTLLVARTQLLCFGIQLLIIFFSFGLFAVLTFGKEENEFRNVWTCIMYLINFSLGMSEFSRILELNWILGPVFFCTFIIVVQWCFLTMFVAILNISIHKSKKNLKKKRNKFQLIQYMKRKWMENISKRFACCR</sequence>
<evidence type="ECO:0000256" key="3">
    <source>
        <dbReference type="ARBA" id="ARBA00022692"/>
    </source>
</evidence>
<feature type="disulfide bond" evidence="8">
    <location>
        <begin position="811"/>
        <end position="827"/>
    </location>
</feature>
<gene>
    <name evidence="12" type="ORF">ACJMK2_031371</name>
</gene>
<proteinExistence type="inferred from homology"/>
<comment type="subcellular location">
    <subcellularLocation>
        <location evidence="1">Membrane</location>
        <topology evidence="1">Multi-pass membrane protein</topology>
    </subcellularLocation>
</comment>
<dbReference type="PANTHER" id="PTHR10877">
    <property type="entry name" value="POLYCYSTIN FAMILY MEMBER"/>
    <property type="match status" value="1"/>
</dbReference>
<dbReference type="Proteomes" id="UP001634394">
    <property type="component" value="Unassembled WGS sequence"/>
</dbReference>
<evidence type="ECO:0000256" key="2">
    <source>
        <dbReference type="ARBA" id="ARBA00007200"/>
    </source>
</evidence>
<dbReference type="InterPro" id="IPR003915">
    <property type="entry name" value="PKD_2"/>
</dbReference>
<dbReference type="InterPro" id="IPR051223">
    <property type="entry name" value="Polycystin"/>
</dbReference>
<evidence type="ECO:0000256" key="5">
    <source>
        <dbReference type="ARBA" id="ARBA00022989"/>
    </source>
</evidence>
<dbReference type="Gene3D" id="2.60.60.20">
    <property type="entry name" value="PLAT/LH2 domain"/>
    <property type="match status" value="1"/>
</dbReference>
<feature type="transmembrane region" description="Helical" evidence="10">
    <location>
        <begin position="489"/>
        <end position="512"/>
    </location>
</feature>
<evidence type="ECO:0000256" key="10">
    <source>
        <dbReference type="SAM" id="Phobius"/>
    </source>
</evidence>
<feature type="transmembrane region" description="Helical" evidence="10">
    <location>
        <begin position="240"/>
        <end position="259"/>
    </location>
</feature>
<protein>
    <recommendedName>
        <fullName evidence="11">PLAT domain-containing protein</fullName>
    </recommendedName>
</protein>
<evidence type="ECO:0000256" key="4">
    <source>
        <dbReference type="ARBA" id="ARBA00022729"/>
    </source>
</evidence>
<comment type="similarity">
    <text evidence="2">Belongs to the polycystin family.</text>
</comment>
<accession>A0ABD3WZ49</accession>
<name>A0ABD3WZ49_SINWO</name>
<feature type="transmembrane region" description="Helical" evidence="10">
    <location>
        <begin position="624"/>
        <end position="647"/>
    </location>
</feature>
<feature type="transmembrane region" description="Helical" evidence="10">
    <location>
        <begin position="1007"/>
        <end position="1031"/>
    </location>
</feature>
<evidence type="ECO:0000259" key="11">
    <source>
        <dbReference type="PROSITE" id="PS50095"/>
    </source>
</evidence>
<evidence type="ECO:0000256" key="8">
    <source>
        <dbReference type="PIRSR" id="PIRSR603915-2"/>
    </source>
</evidence>
<reference evidence="12 13" key="1">
    <citation type="submission" date="2024-11" db="EMBL/GenBank/DDBJ databases">
        <title>Chromosome-level genome assembly of the freshwater bivalve Anodonta woodiana.</title>
        <authorList>
            <person name="Chen X."/>
        </authorList>
    </citation>
    <scope>NUCLEOTIDE SEQUENCE [LARGE SCALE GENOMIC DNA]</scope>
    <source>
        <strain evidence="12">MN2024</strain>
        <tissue evidence="12">Gills</tissue>
    </source>
</reference>
<evidence type="ECO:0000313" key="13">
    <source>
        <dbReference type="Proteomes" id="UP001634394"/>
    </source>
</evidence>
<keyword evidence="13" id="KW-1185">Reference proteome</keyword>
<dbReference type="AlphaFoldDB" id="A0ABD3WZ49"/>
<keyword evidence="3 10" id="KW-0812">Transmembrane</keyword>
<dbReference type="GO" id="GO:0016020">
    <property type="term" value="C:membrane"/>
    <property type="evidence" value="ECO:0007669"/>
    <property type="project" value="UniProtKB-SubCell"/>
</dbReference>
<feature type="transmembrane region" description="Helical" evidence="10">
    <location>
        <begin position="449"/>
        <end position="469"/>
    </location>
</feature>
<dbReference type="InterPro" id="IPR013122">
    <property type="entry name" value="PKD1_2_channel"/>
</dbReference>
<feature type="transmembrane region" description="Helical" evidence="10">
    <location>
        <begin position="1043"/>
        <end position="1074"/>
    </location>
</feature>
<evidence type="ECO:0000256" key="1">
    <source>
        <dbReference type="ARBA" id="ARBA00004141"/>
    </source>
</evidence>
<feature type="domain" description="PLAT" evidence="11">
    <location>
        <begin position="284"/>
        <end position="401"/>
    </location>
</feature>
<dbReference type="Pfam" id="PF08016">
    <property type="entry name" value="PKD_channel"/>
    <property type="match status" value="1"/>
</dbReference>
<dbReference type="Gene3D" id="1.10.287.70">
    <property type="match status" value="1"/>
</dbReference>